<dbReference type="RefSeq" id="WP_144349386.1">
    <property type="nucleotide sequence ID" value="NZ_CP036259.1"/>
</dbReference>
<dbReference type="KEGG" id="sted:SPTER_10900"/>
<evidence type="ECO:0000259" key="6">
    <source>
        <dbReference type="Pfam" id="PF00206"/>
    </source>
</evidence>
<keyword evidence="5" id="KW-0963">Cytoplasm</keyword>
<proteinExistence type="inferred from homology"/>
<dbReference type="InterPro" id="IPR000362">
    <property type="entry name" value="Fumarate_lyase_fam"/>
</dbReference>
<comment type="pathway">
    <text evidence="1 5">Amino-acid biosynthesis; L-arginine biosynthesis; L-arginine from L-ornithine and carbamoyl phosphate: step 3/3.</text>
</comment>
<protein>
    <recommendedName>
        <fullName evidence="2 5">Argininosuccinate lyase</fullName>
        <shortName evidence="5">ASAL</shortName>
        <ecNumber evidence="2 5">4.3.2.1</ecNumber>
    </recommendedName>
    <alternativeName>
        <fullName evidence="5">Arginosuccinase</fullName>
    </alternativeName>
</protein>
<dbReference type="CDD" id="cd01359">
    <property type="entry name" value="Argininosuccinate_lyase"/>
    <property type="match status" value="1"/>
</dbReference>
<dbReference type="NCBIfam" id="TIGR00838">
    <property type="entry name" value="argH"/>
    <property type="match status" value="1"/>
</dbReference>
<keyword evidence="3 5" id="KW-0055">Arginine biosynthesis</keyword>
<evidence type="ECO:0000256" key="2">
    <source>
        <dbReference type="ARBA" id="ARBA00012338"/>
    </source>
</evidence>
<dbReference type="GO" id="GO:0005829">
    <property type="term" value="C:cytosol"/>
    <property type="evidence" value="ECO:0007669"/>
    <property type="project" value="TreeGrafter"/>
</dbReference>
<comment type="catalytic activity">
    <reaction evidence="5">
        <text>2-(N(omega)-L-arginino)succinate = fumarate + L-arginine</text>
        <dbReference type="Rhea" id="RHEA:24020"/>
        <dbReference type="ChEBI" id="CHEBI:29806"/>
        <dbReference type="ChEBI" id="CHEBI:32682"/>
        <dbReference type="ChEBI" id="CHEBI:57472"/>
        <dbReference type="EC" id="4.3.2.1"/>
    </reaction>
</comment>
<feature type="domain" description="Argininosuccinate lyase C-terminal" evidence="7">
    <location>
        <begin position="364"/>
        <end position="436"/>
    </location>
</feature>
<dbReference type="Pfam" id="PF00206">
    <property type="entry name" value="Lyase_1"/>
    <property type="match status" value="1"/>
</dbReference>
<dbReference type="EC" id="4.3.2.1" evidence="2 5"/>
<evidence type="ECO:0000313" key="9">
    <source>
        <dbReference type="Proteomes" id="UP000320776"/>
    </source>
</evidence>
<dbReference type="PANTHER" id="PTHR43814">
    <property type="entry name" value="ARGININOSUCCINATE LYASE"/>
    <property type="match status" value="1"/>
</dbReference>
<evidence type="ECO:0000313" key="8">
    <source>
        <dbReference type="EMBL" id="QDR79790.1"/>
    </source>
</evidence>
<dbReference type="InterPro" id="IPR008948">
    <property type="entry name" value="L-Aspartase-like"/>
</dbReference>
<reference evidence="8 9" key="1">
    <citation type="submission" date="2019-02" db="EMBL/GenBank/DDBJ databases">
        <title>Closed genome of Sporomusa termitida DSM 4440.</title>
        <authorList>
            <person name="Poehlein A."/>
            <person name="Daniel R."/>
        </authorList>
    </citation>
    <scope>NUCLEOTIDE SEQUENCE [LARGE SCALE GENOMIC DNA]</scope>
    <source>
        <strain evidence="8 9">DSM 4440</strain>
    </source>
</reference>
<organism evidence="8 9">
    <name type="scientific">Sporomusa termitida</name>
    <dbReference type="NCBI Taxonomy" id="2377"/>
    <lineage>
        <taxon>Bacteria</taxon>
        <taxon>Bacillati</taxon>
        <taxon>Bacillota</taxon>
        <taxon>Negativicutes</taxon>
        <taxon>Selenomonadales</taxon>
        <taxon>Sporomusaceae</taxon>
        <taxon>Sporomusa</taxon>
    </lineage>
</organism>
<dbReference type="Gene3D" id="1.10.275.10">
    <property type="entry name" value="Fumarase/aspartase (N-terminal domain)"/>
    <property type="match status" value="1"/>
</dbReference>
<evidence type="ECO:0000259" key="7">
    <source>
        <dbReference type="Pfam" id="PF14698"/>
    </source>
</evidence>
<keyword evidence="9" id="KW-1185">Reference proteome</keyword>
<dbReference type="PRINTS" id="PR00149">
    <property type="entry name" value="FUMRATELYASE"/>
</dbReference>
<dbReference type="EMBL" id="CP036259">
    <property type="protein sequence ID" value="QDR79790.1"/>
    <property type="molecule type" value="Genomic_DNA"/>
</dbReference>
<evidence type="ECO:0000256" key="5">
    <source>
        <dbReference type="HAMAP-Rule" id="MF_00006"/>
    </source>
</evidence>
<sequence>MRERIKEQPAPEIIEYLFKPGISNDMERSYATILAVNAAHVIMLMEEKIITRDVCQKILAVTKAMALAGKPEFEINYNLEDLYFNMEAYLIKAVGLEVGGQQHTGRSRNDMIATIIRMDSRDYFLKICSMVNGLRAALLAFAQEHASVVMSGYTHLQPSEPITMGHYFAAILYALDRDYQRIINAYGRLNICPLGSGAMASTSFKINRETTAQLLGFDDYMGNSLDGVASRDYVLEIEAAFGIMMNNLSRMAHDLYLWSTPEYGYIEVGGSVAACSSIMPQKKNPMTLEHIKAKAAHVEAFFVSAFSALKNTPFTHARDISCEAVSYYYPALKEVEAAVQLATVTIKTIKVNQEIMLERAKNNFCTVTELANYLVRYEGISFRAAHEVVAEIVAYMLEHKKSSEDISPEILAEIALNSLGLRTTLTKEQIANALNPVLNARAKDVAGGPAPREVEKQLVKLSALLARDQKELAAQTERVALAKIALQAKVDDIAGN</sequence>
<dbReference type="Gene3D" id="1.20.200.10">
    <property type="entry name" value="Fumarase/aspartase (Central domain)"/>
    <property type="match status" value="1"/>
</dbReference>
<dbReference type="PANTHER" id="PTHR43814:SF1">
    <property type="entry name" value="ARGININOSUCCINATE LYASE"/>
    <property type="match status" value="1"/>
</dbReference>
<dbReference type="PRINTS" id="PR00145">
    <property type="entry name" value="ARGSUCLYASE"/>
</dbReference>
<keyword evidence="5" id="KW-0028">Amino-acid biosynthesis</keyword>
<dbReference type="InterPro" id="IPR029419">
    <property type="entry name" value="Arg_succ_lyase_C"/>
</dbReference>
<dbReference type="InterPro" id="IPR022761">
    <property type="entry name" value="Fumarate_lyase_N"/>
</dbReference>
<dbReference type="HAMAP" id="MF_00006">
    <property type="entry name" value="Arg_succ_lyase"/>
    <property type="match status" value="1"/>
</dbReference>
<evidence type="ECO:0000256" key="4">
    <source>
        <dbReference type="ARBA" id="ARBA00023239"/>
    </source>
</evidence>
<comment type="subcellular location">
    <subcellularLocation>
        <location evidence="5">Cytoplasm</location>
    </subcellularLocation>
</comment>
<dbReference type="OrthoDB" id="9769623at2"/>
<evidence type="ECO:0000256" key="3">
    <source>
        <dbReference type="ARBA" id="ARBA00022571"/>
    </source>
</evidence>
<dbReference type="GO" id="GO:0004056">
    <property type="term" value="F:argininosuccinate lyase activity"/>
    <property type="evidence" value="ECO:0007669"/>
    <property type="project" value="UniProtKB-UniRule"/>
</dbReference>
<dbReference type="InterPro" id="IPR024083">
    <property type="entry name" value="Fumarase/histidase_N"/>
</dbReference>
<comment type="similarity">
    <text evidence="5">Belongs to the lyase 1 family. Argininosuccinate lyase subfamily.</text>
</comment>
<dbReference type="Gene3D" id="1.10.40.30">
    <property type="entry name" value="Fumarase/aspartase (C-terminal domain)"/>
    <property type="match status" value="1"/>
</dbReference>
<gene>
    <name evidence="8" type="primary">argH_2</name>
    <name evidence="5" type="synonym">argH</name>
    <name evidence="8" type="ORF">SPTER_10900</name>
</gene>
<dbReference type="InterPro" id="IPR009049">
    <property type="entry name" value="Argininosuccinate_lyase"/>
</dbReference>
<dbReference type="Pfam" id="PF14698">
    <property type="entry name" value="ASL_C2"/>
    <property type="match status" value="1"/>
</dbReference>
<dbReference type="AlphaFoldDB" id="A0A517DR14"/>
<dbReference type="UniPathway" id="UPA00068">
    <property type="reaction ID" value="UER00114"/>
</dbReference>
<feature type="domain" description="Fumarate lyase N-terminal" evidence="6">
    <location>
        <begin position="50"/>
        <end position="298"/>
    </location>
</feature>
<dbReference type="SUPFAM" id="SSF48557">
    <property type="entry name" value="L-aspartase-like"/>
    <property type="match status" value="1"/>
</dbReference>
<accession>A0A517DR14</accession>
<evidence type="ECO:0000256" key="1">
    <source>
        <dbReference type="ARBA" id="ARBA00004941"/>
    </source>
</evidence>
<name>A0A517DR14_9FIRM</name>
<keyword evidence="4 5" id="KW-0456">Lyase</keyword>
<dbReference type="GO" id="GO:0042450">
    <property type="term" value="P:L-arginine biosynthetic process via ornithine"/>
    <property type="evidence" value="ECO:0007669"/>
    <property type="project" value="UniProtKB-UniRule"/>
</dbReference>
<dbReference type="Proteomes" id="UP000320776">
    <property type="component" value="Chromosome"/>
</dbReference>